<dbReference type="InterPro" id="IPR006083">
    <property type="entry name" value="PRK/URK"/>
</dbReference>
<comment type="caution">
    <text evidence="2">The sequence shown here is derived from an EMBL/GenBank/DDBJ whole genome shotgun (WGS) entry which is preliminary data.</text>
</comment>
<dbReference type="InterPro" id="IPR027417">
    <property type="entry name" value="P-loop_NTPase"/>
</dbReference>
<feature type="domain" description="Phosphoribulokinase/uridine kinase" evidence="1">
    <location>
        <begin position="93"/>
        <end position="164"/>
    </location>
</feature>
<dbReference type="RefSeq" id="WP_377770213.1">
    <property type="nucleotide sequence ID" value="NZ_JBHUHO010000013.1"/>
</dbReference>
<dbReference type="NCBIfam" id="NF006085">
    <property type="entry name" value="PRK08233.1"/>
    <property type="match status" value="1"/>
</dbReference>
<dbReference type="EMBL" id="JBHUHO010000013">
    <property type="protein sequence ID" value="MFD2115189.1"/>
    <property type="molecule type" value="Genomic_DNA"/>
</dbReference>
<protein>
    <recommendedName>
        <fullName evidence="1">Phosphoribulokinase/uridine kinase domain-containing protein</fullName>
    </recommendedName>
</protein>
<reference evidence="3" key="1">
    <citation type="journal article" date="2019" name="Int. J. Syst. Evol. Microbiol.">
        <title>The Global Catalogue of Microorganisms (GCM) 10K type strain sequencing project: providing services to taxonomists for standard genome sequencing and annotation.</title>
        <authorList>
            <consortium name="The Broad Institute Genomics Platform"/>
            <consortium name="The Broad Institute Genome Sequencing Center for Infectious Disease"/>
            <person name="Wu L."/>
            <person name="Ma J."/>
        </authorList>
    </citation>
    <scope>NUCLEOTIDE SEQUENCE [LARGE SCALE GENOMIC DNA]</scope>
    <source>
        <strain evidence="3">GH52</strain>
    </source>
</reference>
<dbReference type="Gene3D" id="3.40.50.300">
    <property type="entry name" value="P-loop containing nucleotide triphosphate hydrolases"/>
    <property type="match status" value="1"/>
</dbReference>
<name>A0ABW4YIF2_9BACL</name>
<gene>
    <name evidence="2" type="ORF">ACFSJH_05495</name>
</gene>
<organism evidence="2 3">
    <name type="scientific">Paenibacillus yanchengensis</name>
    <dbReference type="NCBI Taxonomy" id="2035833"/>
    <lineage>
        <taxon>Bacteria</taxon>
        <taxon>Bacillati</taxon>
        <taxon>Bacillota</taxon>
        <taxon>Bacilli</taxon>
        <taxon>Bacillales</taxon>
        <taxon>Paenibacillaceae</taxon>
        <taxon>Paenibacillus</taxon>
    </lineage>
</organism>
<dbReference type="Proteomes" id="UP001597362">
    <property type="component" value="Unassembled WGS sequence"/>
</dbReference>
<dbReference type="SUPFAM" id="SSF52540">
    <property type="entry name" value="P-loop containing nucleoside triphosphate hydrolases"/>
    <property type="match status" value="1"/>
</dbReference>
<dbReference type="Pfam" id="PF00485">
    <property type="entry name" value="PRK"/>
    <property type="match status" value="1"/>
</dbReference>
<proteinExistence type="predicted"/>
<keyword evidence="3" id="KW-1185">Reference proteome</keyword>
<evidence type="ECO:0000313" key="2">
    <source>
        <dbReference type="EMBL" id="MFD2115189.1"/>
    </source>
</evidence>
<evidence type="ECO:0000313" key="3">
    <source>
        <dbReference type="Proteomes" id="UP001597362"/>
    </source>
</evidence>
<evidence type="ECO:0000259" key="1">
    <source>
        <dbReference type="Pfam" id="PF00485"/>
    </source>
</evidence>
<accession>A0ABW4YIF2</accession>
<sequence>MSSNKKPFVVSISAVSGGGKTTIVTELKKILVNSNALYFDNYNFDGPDDICEWVEKGANVHDWILTPIVNDLNSLLAAEQQSADYILLDYPFSYLHNEMSSLIDFTIFIDTPLDVAMARRLLRDYTNRPIDHVRADACNYIARSRVAYMEMLQTVKPNSDAIIDGCLPVTEIVNKLLAIILDKKDSLQMR</sequence>